<evidence type="ECO:0000313" key="2">
    <source>
        <dbReference type="Proteomes" id="UP000004810"/>
    </source>
</evidence>
<dbReference type="AlphaFoldDB" id="J9DKX5"/>
<comment type="caution">
    <text evidence="1">The sequence shown here is derived from an EMBL/GenBank/DDBJ whole genome shotgun (WGS) entry which is preliminary data.</text>
</comment>
<reference evidence="2" key="1">
    <citation type="submission" date="2012-08" db="EMBL/GenBank/DDBJ databases">
        <title>The Genome Sequence of Wuchereria bancrofti.</title>
        <authorList>
            <person name="Nutman T.B."/>
            <person name="Fink D.L."/>
            <person name="Russ C."/>
            <person name="Young S."/>
            <person name="Zeng Q."/>
            <person name="Koehrsen M."/>
            <person name="Alvarado L."/>
            <person name="Berlin A."/>
            <person name="Chapman S.B."/>
            <person name="Chen Z."/>
            <person name="Freedman E."/>
            <person name="Gellesch M."/>
            <person name="Goldberg J."/>
            <person name="Griggs A."/>
            <person name="Gujja S."/>
            <person name="Heilman E.R."/>
            <person name="Heiman D."/>
            <person name="Hepburn T."/>
            <person name="Howarth C."/>
            <person name="Jen D."/>
            <person name="Larson L."/>
            <person name="Lewis B."/>
            <person name="Mehta T."/>
            <person name="Park D."/>
            <person name="Pearson M."/>
            <person name="Roberts A."/>
            <person name="Saif S."/>
            <person name="Shea T."/>
            <person name="Shenoy N."/>
            <person name="Sisk P."/>
            <person name="Stolte C."/>
            <person name="Sykes S."/>
            <person name="Walk T."/>
            <person name="White J."/>
            <person name="Yandava C."/>
            <person name="Haas B."/>
            <person name="Henn M.R."/>
            <person name="Nusbaum C."/>
            <person name="Birren B."/>
        </authorList>
    </citation>
    <scope>NUCLEOTIDE SEQUENCE [LARGE SCALE GENOMIC DNA]</scope>
    <source>
        <strain evidence="2">NA</strain>
    </source>
</reference>
<protein>
    <submittedName>
        <fullName evidence="1">Uncharacterized protein</fullName>
    </submittedName>
</protein>
<sequence length="72" mass="8168">MHFSMSGDAGRLSPAILASDNTAEVRRGQNEELGKSDDWNIETIIDWKRIVDMYYQINGKVDAEDIHVEMPS</sequence>
<dbReference type="Proteomes" id="UP000004810">
    <property type="component" value="Unassembled WGS sequence"/>
</dbReference>
<gene>
    <name evidence="1" type="ORF">WUBG_18826</name>
</gene>
<proteinExistence type="predicted"/>
<evidence type="ECO:0000313" key="1">
    <source>
        <dbReference type="EMBL" id="EJW70268.1"/>
    </source>
</evidence>
<accession>J9DKX5</accession>
<organism evidence="1 2">
    <name type="scientific">Wuchereria bancrofti</name>
    <dbReference type="NCBI Taxonomy" id="6293"/>
    <lineage>
        <taxon>Eukaryota</taxon>
        <taxon>Metazoa</taxon>
        <taxon>Ecdysozoa</taxon>
        <taxon>Nematoda</taxon>
        <taxon>Chromadorea</taxon>
        <taxon>Rhabditida</taxon>
        <taxon>Spirurina</taxon>
        <taxon>Spiruromorpha</taxon>
        <taxon>Filarioidea</taxon>
        <taxon>Onchocercidae</taxon>
        <taxon>Wuchereria</taxon>
    </lineage>
</organism>
<name>J9DKX5_WUCBA</name>
<dbReference type="EMBL" id="ADBV01022700">
    <property type="protein sequence ID" value="EJW70268.1"/>
    <property type="molecule type" value="Genomic_DNA"/>
</dbReference>